<keyword evidence="5 7" id="KW-1133">Transmembrane helix</keyword>
<evidence type="ECO:0000256" key="3">
    <source>
        <dbReference type="ARBA" id="ARBA00022475"/>
    </source>
</evidence>
<accession>A0A1B1TAL1</accession>
<dbReference type="SUPFAM" id="SSF103473">
    <property type="entry name" value="MFS general substrate transporter"/>
    <property type="match status" value="1"/>
</dbReference>
<evidence type="ECO:0000256" key="7">
    <source>
        <dbReference type="SAM" id="Phobius"/>
    </source>
</evidence>
<keyword evidence="6 7" id="KW-0472">Membrane</keyword>
<feature type="transmembrane region" description="Helical" evidence="7">
    <location>
        <begin position="48"/>
        <end position="69"/>
    </location>
</feature>
<feature type="transmembrane region" description="Helical" evidence="7">
    <location>
        <begin position="291"/>
        <end position="312"/>
    </location>
</feature>
<dbReference type="AlphaFoldDB" id="A0A1B1TAL1"/>
<comment type="subcellular location">
    <subcellularLocation>
        <location evidence="1">Cell membrane</location>
        <topology evidence="1">Multi-pass membrane protein</topology>
    </subcellularLocation>
</comment>
<keyword evidence="3" id="KW-1003">Cell membrane</keyword>
<evidence type="ECO:0000256" key="6">
    <source>
        <dbReference type="ARBA" id="ARBA00023136"/>
    </source>
</evidence>
<feature type="transmembrane region" description="Helical" evidence="7">
    <location>
        <begin position="387"/>
        <end position="405"/>
    </location>
</feature>
<dbReference type="Gene3D" id="1.20.1250.20">
    <property type="entry name" value="MFS general substrate transporter like domains"/>
    <property type="match status" value="1"/>
</dbReference>
<name>A0A1B1TAL1_9ARCH</name>
<evidence type="ECO:0000256" key="5">
    <source>
        <dbReference type="ARBA" id="ARBA00022989"/>
    </source>
</evidence>
<dbReference type="InterPro" id="IPR022324">
    <property type="entry name" value="Bacilysin_exporter_BacE_put"/>
</dbReference>
<reference evidence="8" key="2">
    <citation type="journal article" date="2015" name="ISME J.">
        <title>A new class of marine Euryarchaeota group II from the Mediterranean deep chlorophyll maximum.</title>
        <authorList>
            <person name="Martin-Cuadrado A.B."/>
            <person name="Garcia-Heredia I."/>
            <person name="Molto A.G."/>
            <person name="Lopez-Ubeda R."/>
            <person name="Kimes N."/>
            <person name="Lopez-Garcia P."/>
            <person name="Moreira D."/>
            <person name="Rodriguez-Valera F."/>
        </authorList>
    </citation>
    <scope>NUCLEOTIDE SEQUENCE</scope>
</reference>
<dbReference type="EMBL" id="KP211819">
    <property type="protein sequence ID" value="ANV79327.1"/>
    <property type="molecule type" value="Genomic_DNA"/>
</dbReference>
<dbReference type="PRINTS" id="PR01988">
    <property type="entry name" value="EXPORTERBACE"/>
</dbReference>
<dbReference type="GO" id="GO:0022857">
    <property type="term" value="F:transmembrane transporter activity"/>
    <property type="evidence" value="ECO:0007669"/>
    <property type="project" value="InterPro"/>
</dbReference>
<keyword evidence="2" id="KW-0813">Transport</keyword>
<sequence length="421" mass="45628">MSGIGYFQLLKENKPFRRLFTADMISYIGDWFTVIALFILAGEATDNSPLAIAGVLVTRSFGMALCDPFSGMFADRYSRKGLMMLSNFISLSALVSVVSFNLLNNLFSYYFLAFIMVLAKSLFDPAEFSYLPKICSNDELITANALGSGGWSVALGIGAGIGGLTISEFGITTALWIDCSTFLLSILLISTLPPGGPDNPVKGKLTPKSAFSEIISGWKYIRSEPAIGRVVFAKGMWASGGGAQVFLLILIGMETSFGELAAGIGLLFMIRGFGSGFGPIIARPLMEKRDFLPYLLGVSVGISGIFYLLVAYLEWTDILLLLVFCAHASSGVNWVYSTTMLQIRSGDEWRGRVAGTDYLVITFTMGCSALAAALILENNLLELREVIALSAFIQIIIGMGWILFASPKEKKFSKNNIKTSL</sequence>
<feature type="transmembrane region" description="Helical" evidence="7">
    <location>
        <begin position="357"/>
        <end position="375"/>
    </location>
</feature>
<dbReference type="CDD" id="cd06173">
    <property type="entry name" value="MFS_MefA_like"/>
    <property type="match status" value="1"/>
</dbReference>
<dbReference type="PANTHER" id="PTHR43266:SF2">
    <property type="entry name" value="MAJOR FACILITATOR SUPERFAMILY (MFS) PROFILE DOMAIN-CONTAINING PROTEIN"/>
    <property type="match status" value="1"/>
</dbReference>
<dbReference type="GO" id="GO:0005886">
    <property type="term" value="C:plasma membrane"/>
    <property type="evidence" value="ECO:0007669"/>
    <property type="project" value="UniProtKB-SubCell"/>
</dbReference>
<feature type="transmembrane region" description="Helical" evidence="7">
    <location>
        <begin position="318"/>
        <end position="336"/>
    </location>
</feature>
<reference evidence="8" key="1">
    <citation type="submission" date="2014-11" db="EMBL/GenBank/DDBJ databases">
        <authorList>
            <person name="Zhu J."/>
            <person name="Qi W."/>
            <person name="Song R."/>
        </authorList>
    </citation>
    <scope>NUCLEOTIDE SEQUENCE</scope>
</reference>
<proteinExistence type="predicted"/>
<evidence type="ECO:0000256" key="1">
    <source>
        <dbReference type="ARBA" id="ARBA00004651"/>
    </source>
</evidence>
<organism evidence="8">
    <name type="scientific">uncultured Poseidoniia archaeon</name>
    <dbReference type="NCBI Taxonomy" id="1697135"/>
    <lineage>
        <taxon>Archaea</taxon>
        <taxon>Methanobacteriati</taxon>
        <taxon>Thermoplasmatota</taxon>
        <taxon>Candidatus Poseidoniia</taxon>
        <taxon>environmental samples</taxon>
    </lineage>
</organism>
<evidence type="ECO:0000256" key="4">
    <source>
        <dbReference type="ARBA" id="ARBA00022692"/>
    </source>
</evidence>
<evidence type="ECO:0000313" key="8">
    <source>
        <dbReference type="EMBL" id="ANV79327.1"/>
    </source>
</evidence>
<dbReference type="PANTHER" id="PTHR43266">
    <property type="entry name" value="MACROLIDE-EFFLUX PROTEIN"/>
    <property type="match status" value="1"/>
</dbReference>
<protein>
    <submittedName>
        <fullName evidence="8">Major facilitator superfamily protein</fullName>
    </submittedName>
</protein>
<dbReference type="InterPro" id="IPR036259">
    <property type="entry name" value="MFS_trans_sf"/>
</dbReference>
<keyword evidence="4 7" id="KW-0812">Transmembrane</keyword>
<dbReference type="Pfam" id="PF07690">
    <property type="entry name" value="MFS_1"/>
    <property type="match status" value="1"/>
</dbReference>
<dbReference type="InterPro" id="IPR011701">
    <property type="entry name" value="MFS"/>
</dbReference>
<evidence type="ECO:0000256" key="2">
    <source>
        <dbReference type="ARBA" id="ARBA00022448"/>
    </source>
</evidence>
<feature type="transmembrane region" description="Helical" evidence="7">
    <location>
        <begin position="20"/>
        <end position="42"/>
    </location>
</feature>